<dbReference type="EMBL" id="KV441558">
    <property type="protein sequence ID" value="OAG00916.1"/>
    <property type="molecule type" value="Genomic_DNA"/>
</dbReference>
<keyword evidence="2" id="KW-0472">Membrane</keyword>
<evidence type="ECO:0000256" key="2">
    <source>
        <dbReference type="SAM" id="Phobius"/>
    </source>
</evidence>
<evidence type="ECO:0000313" key="4">
    <source>
        <dbReference type="Proteomes" id="UP000077069"/>
    </source>
</evidence>
<protein>
    <recommendedName>
        <fullName evidence="5">Cytochrome b561 domain-containing protein</fullName>
    </recommendedName>
</protein>
<feature type="region of interest" description="Disordered" evidence="1">
    <location>
        <begin position="912"/>
        <end position="939"/>
    </location>
</feature>
<evidence type="ECO:0000256" key="1">
    <source>
        <dbReference type="SAM" id="MobiDB-lite"/>
    </source>
</evidence>
<feature type="compositionally biased region" description="Basic and acidic residues" evidence="1">
    <location>
        <begin position="959"/>
        <end position="977"/>
    </location>
</feature>
<dbReference type="InParanoid" id="A0A177C0I0"/>
<proteinExistence type="predicted"/>
<gene>
    <name evidence="3" type="ORF">CC84DRAFT_1262993</name>
</gene>
<feature type="transmembrane region" description="Helical" evidence="2">
    <location>
        <begin position="751"/>
        <end position="770"/>
    </location>
</feature>
<feature type="transmembrane region" description="Helical" evidence="2">
    <location>
        <begin position="782"/>
        <end position="801"/>
    </location>
</feature>
<sequence length="1070" mass="110333">MTFSSSKAGWHLPFAFLTAAFLLYSLLGLGFTQWLASSQARPAHALDNFLSPETIDALYDDARLHDAILELTETVAKASLSYGDSLESGGLKDFGKSLSAEVARIRAAEKPSRNKRQLFGGGKDGGGLLSGLASLFGGGNGNDGNATGGGLLSGLSSLLGGSGNATSLGDLFKEGLSGITDGIVGGLATPAYFLGIGIGMGTENGLNLTTPDESKQIATKVAAMSGEEATGFNLVAQNLGSGLSGQLAPSLSSLGGGDLDVGMLAFSLAQGIGQGTASGLNLTQQQFPPTNGSDIMTIVKNFGLGATGPIASSIDVQGLLSQSGGTSDIMAQLPQIAAAAGTGLGQGASAGLGLSKSAANGTIAKRQAAIDPAQMDVPGIVGKFTEGLSQTFLQSSNLSMLMPGGGGGFSIDGSTLVSLASGAGKGIGEGIALGLGGTPRNSSTTLASRAADGGDLPVEQTAEQFTKNLMASLLQNGGIKAIGDTVTSNAGGLTSQLNVAQAAEGAARGLVEGSVSAMSAAGGIQKVLKGDFPPELATNLPSLPQSQFNDSLNGSVVAFSRGLSGEGVLLISQLLNGKTNSSGAPPAKRDIDVSAVVPDRHLSRRADAVTLAVDGQTLEGIAQTGVDAITCSGFGGLAALALGVTQGPALKGKMSISPSLDNSTLAALPKGPLTVMNQGNKFTIDLADQMVTINGMAFKPFAIITGLHIFFSTVAFFFALPTYLALGAIWRFSDMIGHPVNPTKMKKWRMIALILFALFAFIGITLGIVGRGSAAHFQTAHSIFGLLALIFIVPAVALSFMRLRTNMPIPPPSAFLFKNQLAAIKGAHKIHIIANMLIQQVMAFGMISWIQGFSDLRAISLCIVDAILTAPMLVGIMNLVLFTQIGATGLLITRFILERRIALSGGGNVYVNEKPPKRSDTMQTFGFDSAPPSNLARPPLVERRTADLLGKEDVGIGRPFETRRLGSSRDLDVHPGDRLPSPNPFADPGQQQQQRGSDGERRSLFPPFRPSQTASNKGHRPSSELLGSRFINYAPPEAEEENLTGGSPGPTLKRFESFSRPLNTARNTAR</sequence>
<organism evidence="3 4">
    <name type="scientific">Paraphaeosphaeria sporulosa</name>
    <dbReference type="NCBI Taxonomy" id="1460663"/>
    <lineage>
        <taxon>Eukaryota</taxon>
        <taxon>Fungi</taxon>
        <taxon>Dikarya</taxon>
        <taxon>Ascomycota</taxon>
        <taxon>Pezizomycotina</taxon>
        <taxon>Dothideomycetes</taxon>
        <taxon>Pleosporomycetidae</taxon>
        <taxon>Pleosporales</taxon>
        <taxon>Massarineae</taxon>
        <taxon>Didymosphaeriaceae</taxon>
        <taxon>Paraphaeosphaeria</taxon>
    </lineage>
</organism>
<reference evidence="3 4" key="1">
    <citation type="submission" date="2016-05" db="EMBL/GenBank/DDBJ databases">
        <title>Comparative analysis of secretome profiles of manganese(II)-oxidizing ascomycete fungi.</title>
        <authorList>
            <consortium name="DOE Joint Genome Institute"/>
            <person name="Zeiner C.A."/>
            <person name="Purvine S.O."/>
            <person name="Zink E.M."/>
            <person name="Wu S."/>
            <person name="Pasa-Tolic L."/>
            <person name="Chaput D.L."/>
            <person name="Haridas S."/>
            <person name="Grigoriev I.V."/>
            <person name="Santelli C.M."/>
            <person name="Hansel C.M."/>
        </authorList>
    </citation>
    <scope>NUCLEOTIDE SEQUENCE [LARGE SCALE GENOMIC DNA]</scope>
    <source>
        <strain evidence="3 4">AP3s5-JAC2a</strain>
    </source>
</reference>
<name>A0A177C0I0_9PLEO</name>
<evidence type="ECO:0008006" key="5">
    <source>
        <dbReference type="Google" id="ProtNLM"/>
    </source>
</evidence>
<dbReference type="GeneID" id="28768679"/>
<feature type="transmembrane region" description="Helical" evidence="2">
    <location>
        <begin position="709"/>
        <end position="730"/>
    </location>
</feature>
<feature type="region of interest" description="Disordered" evidence="1">
    <location>
        <begin position="959"/>
        <end position="1070"/>
    </location>
</feature>
<feature type="compositionally biased region" description="Polar residues" evidence="1">
    <location>
        <begin position="1060"/>
        <end position="1070"/>
    </location>
</feature>
<evidence type="ECO:0000313" key="3">
    <source>
        <dbReference type="EMBL" id="OAG00916.1"/>
    </source>
</evidence>
<dbReference type="OrthoDB" id="5148443at2759"/>
<accession>A0A177C0I0</accession>
<dbReference type="RefSeq" id="XP_018031281.1">
    <property type="nucleotide sequence ID" value="XM_018185193.1"/>
</dbReference>
<feature type="transmembrane region" description="Helical" evidence="2">
    <location>
        <begin position="832"/>
        <end position="850"/>
    </location>
</feature>
<keyword evidence="4" id="KW-1185">Reference proteome</keyword>
<dbReference type="Proteomes" id="UP000077069">
    <property type="component" value="Unassembled WGS sequence"/>
</dbReference>
<feature type="transmembrane region" description="Helical" evidence="2">
    <location>
        <begin position="870"/>
        <end position="892"/>
    </location>
</feature>
<keyword evidence="2" id="KW-0812">Transmembrane</keyword>
<dbReference type="AlphaFoldDB" id="A0A177C0I0"/>
<keyword evidence="2" id="KW-1133">Transmembrane helix</keyword>